<reference evidence="2" key="2">
    <citation type="submission" date="2023-06" db="EMBL/GenBank/DDBJ databases">
        <authorList>
            <consortium name="Lawrence Berkeley National Laboratory"/>
            <person name="Haridas S."/>
            <person name="Hensen N."/>
            <person name="Bonometti L."/>
            <person name="Westerberg I."/>
            <person name="Brannstrom I.O."/>
            <person name="Guillou S."/>
            <person name="Cros-Aarteil S."/>
            <person name="Calhoun S."/>
            <person name="Kuo A."/>
            <person name="Mondo S."/>
            <person name="Pangilinan J."/>
            <person name="Riley R."/>
            <person name="Labutti K."/>
            <person name="Andreopoulos B."/>
            <person name="Lipzen A."/>
            <person name="Chen C."/>
            <person name="Yanf M."/>
            <person name="Daum C."/>
            <person name="Ng V."/>
            <person name="Clum A."/>
            <person name="Steindorff A."/>
            <person name="Ohm R."/>
            <person name="Martin F."/>
            <person name="Silar P."/>
            <person name="Natvig D."/>
            <person name="Lalanne C."/>
            <person name="Gautier V."/>
            <person name="Ament-Velasquez S.L."/>
            <person name="Kruys A."/>
            <person name="Hutchinson M.I."/>
            <person name="Powell A.J."/>
            <person name="Barry K."/>
            <person name="Miller A.N."/>
            <person name="Grigoriev I.V."/>
            <person name="Debuchy R."/>
            <person name="Gladieux P."/>
            <person name="Thoren M.H."/>
            <person name="Johannesson H."/>
        </authorList>
    </citation>
    <scope>NUCLEOTIDE SEQUENCE</scope>
    <source>
        <strain evidence="2">CBS 955.72</strain>
    </source>
</reference>
<dbReference type="AlphaFoldDB" id="A0AAJ0HL81"/>
<organism evidence="2 3">
    <name type="scientific">Lasiosphaeria hispida</name>
    <dbReference type="NCBI Taxonomy" id="260671"/>
    <lineage>
        <taxon>Eukaryota</taxon>
        <taxon>Fungi</taxon>
        <taxon>Dikarya</taxon>
        <taxon>Ascomycota</taxon>
        <taxon>Pezizomycotina</taxon>
        <taxon>Sordariomycetes</taxon>
        <taxon>Sordariomycetidae</taxon>
        <taxon>Sordariales</taxon>
        <taxon>Lasiosphaeriaceae</taxon>
        <taxon>Lasiosphaeria</taxon>
    </lineage>
</organism>
<name>A0AAJ0HL81_9PEZI</name>
<evidence type="ECO:0000313" key="3">
    <source>
        <dbReference type="Proteomes" id="UP001275084"/>
    </source>
</evidence>
<accession>A0AAJ0HL81</accession>
<gene>
    <name evidence="2" type="ORF">B0T25DRAFT_579094</name>
</gene>
<dbReference type="Proteomes" id="UP001275084">
    <property type="component" value="Unassembled WGS sequence"/>
</dbReference>
<evidence type="ECO:0000313" key="2">
    <source>
        <dbReference type="EMBL" id="KAK3356946.1"/>
    </source>
</evidence>
<evidence type="ECO:0000256" key="1">
    <source>
        <dbReference type="SAM" id="MobiDB-lite"/>
    </source>
</evidence>
<dbReference type="EMBL" id="JAUIQD010000003">
    <property type="protein sequence ID" value="KAK3356946.1"/>
    <property type="molecule type" value="Genomic_DNA"/>
</dbReference>
<keyword evidence="3" id="KW-1185">Reference proteome</keyword>
<comment type="caution">
    <text evidence="2">The sequence shown here is derived from an EMBL/GenBank/DDBJ whole genome shotgun (WGS) entry which is preliminary data.</text>
</comment>
<proteinExistence type="predicted"/>
<reference evidence="2" key="1">
    <citation type="journal article" date="2023" name="Mol. Phylogenet. Evol.">
        <title>Genome-scale phylogeny and comparative genomics of the fungal order Sordariales.</title>
        <authorList>
            <person name="Hensen N."/>
            <person name="Bonometti L."/>
            <person name="Westerberg I."/>
            <person name="Brannstrom I.O."/>
            <person name="Guillou S."/>
            <person name="Cros-Aarteil S."/>
            <person name="Calhoun S."/>
            <person name="Haridas S."/>
            <person name="Kuo A."/>
            <person name="Mondo S."/>
            <person name="Pangilinan J."/>
            <person name="Riley R."/>
            <person name="LaButti K."/>
            <person name="Andreopoulos B."/>
            <person name="Lipzen A."/>
            <person name="Chen C."/>
            <person name="Yan M."/>
            <person name="Daum C."/>
            <person name="Ng V."/>
            <person name="Clum A."/>
            <person name="Steindorff A."/>
            <person name="Ohm R.A."/>
            <person name="Martin F."/>
            <person name="Silar P."/>
            <person name="Natvig D.O."/>
            <person name="Lalanne C."/>
            <person name="Gautier V."/>
            <person name="Ament-Velasquez S.L."/>
            <person name="Kruys A."/>
            <person name="Hutchinson M.I."/>
            <person name="Powell A.J."/>
            <person name="Barry K."/>
            <person name="Miller A.N."/>
            <person name="Grigoriev I.V."/>
            <person name="Debuchy R."/>
            <person name="Gladieux P."/>
            <person name="Hiltunen Thoren M."/>
            <person name="Johannesson H."/>
        </authorList>
    </citation>
    <scope>NUCLEOTIDE SEQUENCE</scope>
    <source>
        <strain evidence="2">CBS 955.72</strain>
    </source>
</reference>
<feature type="region of interest" description="Disordered" evidence="1">
    <location>
        <begin position="388"/>
        <end position="407"/>
    </location>
</feature>
<protein>
    <submittedName>
        <fullName evidence="2">Uncharacterized protein</fullName>
    </submittedName>
</protein>
<sequence>MSGIVPTTNLRAGSKVLEALSRTAALQRRCLSTSQFRQATHVIKFSKTKDPKLNELLTTIRDKIILPSYLPLDQQKKMYNAKYKQALETDPIILTIDGEELRFGYRDRLTELPNTKKSFKQAVDAMAAAKDFQNLPKLLEGVTQHAARKLDPSFYSMVVRKAGKNGDIQLILDAVRNVKRTGLKLDHSITINELLVLIQKAAIDEDWQLRALELALKRTQTVLDLLEGEPRHAPSRARGPEIRSFPFYRDPQFLAMRLHLAAALAIKQSGGKGTKERVVKYTEELLRLWPGKAGLLDLQPAEAYKYEFEMGYMLDRNVYLWAAAPVLNGLKLAAEVVEPELAKQLLKRARKVEEEAKAALEATADTGRGVMLYKQIFEEQTFHKTLKPKTEKVGEEAEKVEKVESAS</sequence>